<evidence type="ECO:0000313" key="1">
    <source>
        <dbReference type="EMBL" id="CAL1299529.1"/>
    </source>
</evidence>
<comment type="caution">
    <text evidence="1">The sequence shown here is derived from an EMBL/GenBank/DDBJ whole genome shotgun (WGS) entry which is preliminary data.</text>
</comment>
<reference evidence="1 2" key="1">
    <citation type="submission" date="2024-04" db="EMBL/GenBank/DDBJ databases">
        <authorList>
            <person name="Rising A."/>
            <person name="Reimegard J."/>
            <person name="Sonavane S."/>
            <person name="Akerstrom W."/>
            <person name="Nylinder S."/>
            <person name="Hedman E."/>
            <person name="Kallberg Y."/>
        </authorList>
    </citation>
    <scope>NUCLEOTIDE SEQUENCE [LARGE SCALE GENOMIC DNA]</scope>
</reference>
<protein>
    <submittedName>
        <fullName evidence="1">Uncharacterized protein</fullName>
    </submittedName>
</protein>
<evidence type="ECO:0000313" key="2">
    <source>
        <dbReference type="Proteomes" id="UP001497382"/>
    </source>
</evidence>
<gene>
    <name evidence="1" type="ORF">LARSCL_LOCUS21408</name>
</gene>
<dbReference type="Proteomes" id="UP001497382">
    <property type="component" value="Unassembled WGS sequence"/>
</dbReference>
<name>A0AAV2BUK7_9ARAC</name>
<sequence length="28" mass="3292">MSTSTMPGRVEDIELLFMLKDEEKKSYI</sequence>
<proteinExistence type="predicted"/>
<accession>A0AAV2BUK7</accession>
<dbReference type="EMBL" id="CAXIEN010000505">
    <property type="protein sequence ID" value="CAL1299529.1"/>
    <property type="molecule type" value="Genomic_DNA"/>
</dbReference>
<dbReference type="AlphaFoldDB" id="A0AAV2BUK7"/>
<organism evidence="1 2">
    <name type="scientific">Larinioides sclopetarius</name>
    <dbReference type="NCBI Taxonomy" id="280406"/>
    <lineage>
        <taxon>Eukaryota</taxon>
        <taxon>Metazoa</taxon>
        <taxon>Ecdysozoa</taxon>
        <taxon>Arthropoda</taxon>
        <taxon>Chelicerata</taxon>
        <taxon>Arachnida</taxon>
        <taxon>Araneae</taxon>
        <taxon>Araneomorphae</taxon>
        <taxon>Entelegynae</taxon>
        <taxon>Araneoidea</taxon>
        <taxon>Araneidae</taxon>
        <taxon>Larinioides</taxon>
    </lineage>
</organism>
<keyword evidence="2" id="KW-1185">Reference proteome</keyword>